<dbReference type="EMBL" id="QGKY02000190">
    <property type="protein sequence ID" value="KAF2590112.1"/>
    <property type="molecule type" value="Genomic_DNA"/>
</dbReference>
<name>A0A8S9K7M2_BRACR</name>
<comment type="caution">
    <text evidence="1">The sequence shown here is derived from an EMBL/GenBank/DDBJ whole genome shotgun (WGS) entry which is preliminary data.</text>
</comment>
<accession>A0A8S9K7M2</accession>
<evidence type="ECO:0000313" key="2">
    <source>
        <dbReference type="EMBL" id="KAF2619857.1"/>
    </source>
</evidence>
<protein>
    <submittedName>
        <fullName evidence="1">Uncharacterized protein</fullName>
    </submittedName>
</protein>
<dbReference type="Proteomes" id="UP000712281">
    <property type="component" value="Unassembled WGS sequence"/>
</dbReference>
<reference evidence="1" key="1">
    <citation type="submission" date="2019-12" db="EMBL/GenBank/DDBJ databases">
        <title>Genome sequencing and annotation of Brassica cretica.</title>
        <authorList>
            <person name="Studholme D.J."/>
            <person name="Sarris P.F."/>
        </authorList>
    </citation>
    <scope>NUCLEOTIDE SEQUENCE</scope>
    <source>
        <strain evidence="2">PFS-001/15</strain>
        <strain evidence="1">PFS-102/07</strain>
        <tissue evidence="1">Leaf</tissue>
    </source>
</reference>
<sequence>MDMVRNNLQHSPILRRNVLRALRAEEGKVNEMKSRGNLQEKKTEVEEIFVMSEDLELYILIVKIPDKEEHIVLLVQLLQLKLVQLDRV</sequence>
<proteinExistence type="predicted"/>
<dbReference type="EMBL" id="QGKW02000007">
    <property type="protein sequence ID" value="KAF2619857.1"/>
    <property type="molecule type" value="Genomic_DNA"/>
</dbReference>
<gene>
    <name evidence="2" type="ORF">F2Q68_00040409</name>
    <name evidence="1" type="ORF">F2Q70_00039716</name>
</gene>
<organism evidence="1">
    <name type="scientific">Brassica cretica</name>
    <name type="common">Mustard</name>
    <dbReference type="NCBI Taxonomy" id="69181"/>
    <lineage>
        <taxon>Eukaryota</taxon>
        <taxon>Viridiplantae</taxon>
        <taxon>Streptophyta</taxon>
        <taxon>Embryophyta</taxon>
        <taxon>Tracheophyta</taxon>
        <taxon>Spermatophyta</taxon>
        <taxon>Magnoliopsida</taxon>
        <taxon>eudicotyledons</taxon>
        <taxon>Gunneridae</taxon>
        <taxon>Pentapetalae</taxon>
        <taxon>rosids</taxon>
        <taxon>malvids</taxon>
        <taxon>Brassicales</taxon>
        <taxon>Brassicaceae</taxon>
        <taxon>Brassiceae</taxon>
        <taxon>Brassica</taxon>
    </lineage>
</organism>
<evidence type="ECO:0000313" key="1">
    <source>
        <dbReference type="EMBL" id="KAF2590112.1"/>
    </source>
</evidence>
<dbReference type="AlphaFoldDB" id="A0A8S9K7M2"/>